<dbReference type="Pfam" id="PF00656">
    <property type="entry name" value="Peptidase_C14"/>
    <property type="match status" value="1"/>
</dbReference>
<reference evidence="6 7" key="1">
    <citation type="submission" date="2024-02" db="EMBL/GenBank/DDBJ databases">
        <title>Chromosome-scale genome assembly of the rough periwinkle Littorina saxatilis.</title>
        <authorList>
            <person name="De Jode A."/>
            <person name="Faria R."/>
            <person name="Formenti G."/>
            <person name="Sims Y."/>
            <person name="Smith T.P."/>
            <person name="Tracey A."/>
            <person name="Wood J.M.D."/>
            <person name="Zagrodzka Z.B."/>
            <person name="Johannesson K."/>
            <person name="Butlin R.K."/>
            <person name="Leder E.H."/>
        </authorList>
    </citation>
    <scope>NUCLEOTIDE SEQUENCE [LARGE SCALE GENOMIC DNA]</scope>
    <source>
        <strain evidence="6">Snail1</strain>
        <tissue evidence="6">Muscle</tissue>
    </source>
</reference>
<comment type="caution">
    <text evidence="6">The sequence shown here is derived from an EMBL/GenBank/DDBJ whole genome shotgun (WGS) entry which is preliminary data.</text>
</comment>
<dbReference type="SMART" id="SM00115">
    <property type="entry name" value="CASc"/>
    <property type="match status" value="1"/>
</dbReference>
<evidence type="ECO:0000259" key="5">
    <source>
        <dbReference type="PROSITE" id="PS50208"/>
    </source>
</evidence>
<dbReference type="SUPFAM" id="SSF52129">
    <property type="entry name" value="Caspase-like"/>
    <property type="match status" value="1"/>
</dbReference>
<dbReference type="AlphaFoldDB" id="A0AAN9BXP5"/>
<dbReference type="CDD" id="cd00032">
    <property type="entry name" value="CASc"/>
    <property type="match status" value="1"/>
</dbReference>
<dbReference type="PRINTS" id="PR00376">
    <property type="entry name" value="IL1BCENZYME"/>
</dbReference>
<feature type="domain" description="Caspase family p10" evidence="4">
    <location>
        <begin position="227"/>
        <end position="319"/>
    </location>
</feature>
<gene>
    <name evidence="6" type="ORF">V1264_012577</name>
</gene>
<dbReference type="InterPro" id="IPR002138">
    <property type="entry name" value="Pept_C14_p10"/>
</dbReference>
<accession>A0AAN9BXP5</accession>
<dbReference type="PANTHER" id="PTHR22576">
    <property type="entry name" value="MUCOSA ASSOCIATED LYMPHOID TISSUE LYMPHOMA TRANSLOCATION PROTEIN 1/PARACASPASE"/>
    <property type="match status" value="1"/>
</dbReference>
<sequence length="333" mass="37341">MDDDCSNPPTASDEKDFPMSMSSVRDAMKTVMKPFASRQANQEPVVWDDSDDYSTGNGPRGIALVVINETFRGHKGRTGSELDAQNLCRTFSLLGFEVRLVKDCTLNEFKQMLEQVAKEDHSSAGCFVLAISSHGDELLQDRKSALLNRKVREDVVFCTDFYMSTRELVLYFSDTNCPTLKGKPRLFFLQACRGGSLDEGQEVKVIMSPQSQAGQDEVDAPELPEVVVSPAPCFKDFLIMCATPPGYYAFRRPTDGSWFVQALCSVLENCDGSRDVLQMLTRVINIVAQEYESCVPLNPDNDKKKQTPCIYSMLTKDVYWKVTQQPGKILSWQ</sequence>
<dbReference type="PROSITE" id="PS50207">
    <property type="entry name" value="CASPASE_P10"/>
    <property type="match status" value="1"/>
</dbReference>
<comment type="similarity">
    <text evidence="1 2">Belongs to the peptidase C14A family.</text>
</comment>
<dbReference type="InterPro" id="IPR052039">
    <property type="entry name" value="Caspase-related_regulators"/>
</dbReference>
<dbReference type="Proteomes" id="UP001374579">
    <property type="component" value="Unassembled WGS sequence"/>
</dbReference>
<dbReference type="InterPro" id="IPR011600">
    <property type="entry name" value="Pept_C14_caspase"/>
</dbReference>
<dbReference type="InterPro" id="IPR001309">
    <property type="entry name" value="Pept_C14_p20"/>
</dbReference>
<dbReference type="PANTHER" id="PTHR22576:SF41">
    <property type="entry name" value="CASPASE 14, APOPTOSIS-RELATED CYSTEINE PEPTIDASE"/>
    <property type="match status" value="1"/>
</dbReference>
<dbReference type="GO" id="GO:0006508">
    <property type="term" value="P:proteolysis"/>
    <property type="evidence" value="ECO:0007669"/>
    <property type="project" value="InterPro"/>
</dbReference>
<dbReference type="Gene3D" id="3.40.50.1460">
    <property type="match status" value="1"/>
</dbReference>
<dbReference type="PROSITE" id="PS50208">
    <property type="entry name" value="CASPASE_P20"/>
    <property type="match status" value="1"/>
</dbReference>
<dbReference type="InterPro" id="IPR015917">
    <property type="entry name" value="Pept_C14A"/>
</dbReference>
<evidence type="ECO:0000259" key="4">
    <source>
        <dbReference type="PROSITE" id="PS50207"/>
    </source>
</evidence>
<evidence type="ECO:0000256" key="2">
    <source>
        <dbReference type="RuleBase" id="RU003971"/>
    </source>
</evidence>
<proteinExistence type="inferred from homology"/>
<organism evidence="6 7">
    <name type="scientific">Littorina saxatilis</name>
    <dbReference type="NCBI Taxonomy" id="31220"/>
    <lineage>
        <taxon>Eukaryota</taxon>
        <taxon>Metazoa</taxon>
        <taxon>Spiralia</taxon>
        <taxon>Lophotrochozoa</taxon>
        <taxon>Mollusca</taxon>
        <taxon>Gastropoda</taxon>
        <taxon>Caenogastropoda</taxon>
        <taxon>Littorinimorpha</taxon>
        <taxon>Littorinoidea</taxon>
        <taxon>Littorinidae</taxon>
        <taxon>Littorina</taxon>
    </lineage>
</organism>
<protein>
    <submittedName>
        <fullName evidence="6">Uncharacterized protein</fullName>
    </submittedName>
</protein>
<dbReference type="GO" id="GO:0004197">
    <property type="term" value="F:cysteine-type endopeptidase activity"/>
    <property type="evidence" value="ECO:0007669"/>
    <property type="project" value="InterPro"/>
</dbReference>
<keyword evidence="7" id="KW-1185">Reference proteome</keyword>
<feature type="region of interest" description="Disordered" evidence="3">
    <location>
        <begin position="1"/>
        <end position="20"/>
    </location>
</feature>
<evidence type="ECO:0000256" key="1">
    <source>
        <dbReference type="ARBA" id="ARBA00010134"/>
    </source>
</evidence>
<evidence type="ECO:0000313" key="6">
    <source>
        <dbReference type="EMBL" id="KAK7113263.1"/>
    </source>
</evidence>
<feature type="domain" description="Caspase family p20" evidence="5">
    <location>
        <begin position="59"/>
        <end position="196"/>
    </location>
</feature>
<name>A0AAN9BXP5_9CAEN</name>
<dbReference type="EMBL" id="JBAMIC010000002">
    <property type="protein sequence ID" value="KAK7113263.1"/>
    <property type="molecule type" value="Genomic_DNA"/>
</dbReference>
<evidence type="ECO:0000313" key="7">
    <source>
        <dbReference type="Proteomes" id="UP001374579"/>
    </source>
</evidence>
<dbReference type="InterPro" id="IPR029030">
    <property type="entry name" value="Caspase-like_dom_sf"/>
</dbReference>
<evidence type="ECO:0000256" key="3">
    <source>
        <dbReference type="SAM" id="MobiDB-lite"/>
    </source>
</evidence>